<dbReference type="EMBL" id="JABTTQ020000007">
    <property type="protein sequence ID" value="KAK6151703.1"/>
    <property type="molecule type" value="Genomic_DNA"/>
</dbReference>
<evidence type="ECO:0000313" key="2">
    <source>
        <dbReference type="EMBL" id="KAK6151703.1"/>
    </source>
</evidence>
<feature type="compositionally biased region" description="Acidic residues" evidence="1">
    <location>
        <begin position="95"/>
        <end position="108"/>
    </location>
</feature>
<evidence type="ECO:0000256" key="1">
    <source>
        <dbReference type="SAM" id="MobiDB-lite"/>
    </source>
</evidence>
<evidence type="ECO:0000313" key="3">
    <source>
        <dbReference type="Proteomes" id="UP001318860"/>
    </source>
</evidence>
<reference evidence="2 3" key="1">
    <citation type="journal article" date="2021" name="Comput. Struct. Biotechnol. J.">
        <title>De novo genome assembly of the potent medicinal plant Rehmannia glutinosa using nanopore technology.</title>
        <authorList>
            <person name="Ma L."/>
            <person name="Dong C."/>
            <person name="Song C."/>
            <person name="Wang X."/>
            <person name="Zheng X."/>
            <person name="Niu Y."/>
            <person name="Chen S."/>
            <person name="Feng W."/>
        </authorList>
    </citation>
    <scope>NUCLEOTIDE SEQUENCE [LARGE SCALE GENOMIC DNA]</scope>
    <source>
        <strain evidence="2">DH-2019</strain>
    </source>
</reference>
<keyword evidence="3" id="KW-1185">Reference proteome</keyword>
<organism evidence="2 3">
    <name type="scientific">Rehmannia glutinosa</name>
    <name type="common">Chinese foxglove</name>
    <dbReference type="NCBI Taxonomy" id="99300"/>
    <lineage>
        <taxon>Eukaryota</taxon>
        <taxon>Viridiplantae</taxon>
        <taxon>Streptophyta</taxon>
        <taxon>Embryophyta</taxon>
        <taxon>Tracheophyta</taxon>
        <taxon>Spermatophyta</taxon>
        <taxon>Magnoliopsida</taxon>
        <taxon>eudicotyledons</taxon>
        <taxon>Gunneridae</taxon>
        <taxon>Pentapetalae</taxon>
        <taxon>asterids</taxon>
        <taxon>lamiids</taxon>
        <taxon>Lamiales</taxon>
        <taxon>Orobanchaceae</taxon>
        <taxon>Rehmannieae</taxon>
        <taxon>Rehmannia</taxon>
    </lineage>
</organism>
<feature type="compositionally biased region" description="Acidic residues" evidence="1">
    <location>
        <begin position="43"/>
        <end position="55"/>
    </location>
</feature>
<feature type="compositionally biased region" description="Polar residues" evidence="1">
    <location>
        <begin position="126"/>
        <end position="136"/>
    </location>
</feature>
<feature type="region of interest" description="Disordered" evidence="1">
    <location>
        <begin position="95"/>
        <end position="136"/>
    </location>
</feature>
<dbReference type="Proteomes" id="UP001318860">
    <property type="component" value="Unassembled WGS sequence"/>
</dbReference>
<proteinExistence type="predicted"/>
<gene>
    <name evidence="2" type="ORF">DH2020_014338</name>
</gene>
<protein>
    <submittedName>
        <fullName evidence="2">Uncharacterized protein</fullName>
    </submittedName>
</protein>
<feature type="compositionally biased region" description="Basic and acidic residues" evidence="1">
    <location>
        <begin position="109"/>
        <end position="122"/>
    </location>
</feature>
<accession>A0ABR0WW28</accession>
<sequence>MLAPFMGADSSLAEATTTATRRRIPIVGEPPLIGKLSTLGHEDGEEVEIPPQEEVEKECGDSVARVPSHHTEGKGLPSLGLEFWAMTRMEVGLLQEEDCLEEPREEEDSNNRKAEGRTKIEAVEADQTSGLGPNLK</sequence>
<feature type="region of interest" description="Disordered" evidence="1">
    <location>
        <begin position="35"/>
        <end position="55"/>
    </location>
</feature>
<comment type="caution">
    <text evidence="2">The sequence shown here is derived from an EMBL/GenBank/DDBJ whole genome shotgun (WGS) entry which is preliminary data.</text>
</comment>
<name>A0ABR0WW28_REHGL</name>